<keyword evidence="2 4" id="KW-0378">Hydrolase</keyword>
<dbReference type="EMBL" id="JATAAI010000013">
    <property type="protein sequence ID" value="KAK1741601.1"/>
    <property type="molecule type" value="Genomic_DNA"/>
</dbReference>
<dbReference type="PANTHER" id="PTHR10655">
    <property type="entry name" value="LYSOPHOSPHOLIPASE-RELATED"/>
    <property type="match status" value="1"/>
</dbReference>
<sequence>MASTTTRQGDGTITVTPSNPSLQSATIIICHGLGDSSEGFSDVAEHLASQMPHVKFILPTAPTQKVTMNMGMAMPSWYDIVGLDKRSNEFCKGIEESQQRIEQLLKDEHDNLGVPYDRMVLAGFSQGGALSLYTGMQLPSKLAGIVIMSGYLPHESGFNIANGLQDTPIWHGHGAADPLVRITAANESQSAVKAKGATNYTLKTYPGLAHSVNPQEIGDVLSFLQQILPPGGDFKVKLKEPSEMSVKELKGAIAKAGLGRLAVGLMEKREFVELLQNHRDGKL</sequence>
<gene>
    <name evidence="4" type="ORF">QTG54_008079</name>
</gene>
<dbReference type="EC" id="3.1.-.-" evidence="4"/>
<evidence type="ECO:0000256" key="2">
    <source>
        <dbReference type="ARBA" id="ARBA00022801"/>
    </source>
</evidence>
<dbReference type="Proteomes" id="UP001224775">
    <property type="component" value="Unassembled WGS sequence"/>
</dbReference>
<dbReference type="AlphaFoldDB" id="A0AAD8YA65"/>
<dbReference type="InterPro" id="IPR050565">
    <property type="entry name" value="LYPA1-2/EST-like"/>
</dbReference>
<name>A0AAD8YA65_9STRA</name>
<keyword evidence="5" id="KW-1185">Reference proteome</keyword>
<proteinExistence type="inferred from homology"/>
<dbReference type="GO" id="GO:0005737">
    <property type="term" value="C:cytoplasm"/>
    <property type="evidence" value="ECO:0007669"/>
    <property type="project" value="TreeGrafter"/>
</dbReference>
<dbReference type="Pfam" id="PF02230">
    <property type="entry name" value="Abhydrolase_2"/>
    <property type="match status" value="1"/>
</dbReference>
<dbReference type="GO" id="GO:0052689">
    <property type="term" value="F:carboxylic ester hydrolase activity"/>
    <property type="evidence" value="ECO:0007669"/>
    <property type="project" value="TreeGrafter"/>
</dbReference>
<dbReference type="InterPro" id="IPR029058">
    <property type="entry name" value="AB_hydrolase_fold"/>
</dbReference>
<accession>A0AAD8YA65</accession>
<dbReference type="GO" id="GO:0008474">
    <property type="term" value="F:palmitoyl-(protein) hydrolase activity"/>
    <property type="evidence" value="ECO:0007669"/>
    <property type="project" value="TreeGrafter"/>
</dbReference>
<feature type="domain" description="Phospholipase/carboxylesterase/thioesterase" evidence="3">
    <location>
        <begin position="23"/>
        <end position="226"/>
    </location>
</feature>
<evidence type="ECO:0000313" key="5">
    <source>
        <dbReference type="Proteomes" id="UP001224775"/>
    </source>
</evidence>
<dbReference type="PANTHER" id="PTHR10655:SF17">
    <property type="entry name" value="LYSOPHOSPHOLIPASE-LIKE PROTEIN 1"/>
    <property type="match status" value="1"/>
</dbReference>
<evidence type="ECO:0000259" key="3">
    <source>
        <dbReference type="Pfam" id="PF02230"/>
    </source>
</evidence>
<dbReference type="InterPro" id="IPR003140">
    <property type="entry name" value="PLipase/COase/thioEstase"/>
</dbReference>
<reference evidence="4" key="1">
    <citation type="submission" date="2023-06" db="EMBL/GenBank/DDBJ databases">
        <title>Survivors Of The Sea: Transcriptome response of Skeletonema marinoi to long-term dormancy.</title>
        <authorList>
            <person name="Pinder M.I.M."/>
            <person name="Kourtchenko O."/>
            <person name="Robertson E.K."/>
            <person name="Larsson T."/>
            <person name="Maumus F."/>
            <person name="Osuna-Cruz C.M."/>
            <person name="Vancaester E."/>
            <person name="Stenow R."/>
            <person name="Vandepoele K."/>
            <person name="Ploug H."/>
            <person name="Bruchert V."/>
            <person name="Godhe A."/>
            <person name="Topel M."/>
        </authorList>
    </citation>
    <scope>NUCLEOTIDE SEQUENCE</scope>
    <source>
        <strain evidence="4">R05AC</strain>
    </source>
</reference>
<evidence type="ECO:0000313" key="4">
    <source>
        <dbReference type="EMBL" id="KAK1741601.1"/>
    </source>
</evidence>
<comment type="similarity">
    <text evidence="1">Belongs to the AB hydrolase superfamily. AB hydrolase 2 family.</text>
</comment>
<dbReference type="SUPFAM" id="SSF53474">
    <property type="entry name" value="alpha/beta-Hydrolases"/>
    <property type="match status" value="1"/>
</dbReference>
<organism evidence="4 5">
    <name type="scientific">Skeletonema marinoi</name>
    <dbReference type="NCBI Taxonomy" id="267567"/>
    <lineage>
        <taxon>Eukaryota</taxon>
        <taxon>Sar</taxon>
        <taxon>Stramenopiles</taxon>
        <taxon>Ochrophyta</taxon>
        <taxon>Bacillariophyta</taxon>
        <taxon>Coscinodiscophyceae</taxon>
        <taxon>Thalassiosirophycidae</taxon>
        <taxon>Thalassiosirales</taxon>
        <taxon>Skeletonemataceae</taxon>
        <taxon>Skeletonema</taxon>
        <taxon>Skeletonema marinoi-dohrnii complex</taxon>
    </lineage>
</organism>
<comment type="caution">
    <text evidence="4">The sequence shown here is derived from an EMBL/GenBank/DDBJ whole genome shotgun (WGS) entry which is preliminary data.</text>
</comment>
<protein>
    <submittedName>
        <fullName evidence="4">Phospholipase/carboxylesterase family protein</fullName>
        <ecNumber evidence="4">3.1.-.-</ecNumber>
    </submittedName>
</protein>
<dbReference type="Gene3D" id="3.40.50.1820">
    <property type="entry name" value="alpha/beta hydrolase"/>
    <property type="match status" value="1"/>
</dbReference>
<evidence type="ECO:0000256" key="1">
    <source>
        <dbReference type="ARBA" id="ARBA00006499"/>
    </source>
</evidence>